<evidence type="ECO:0000313" key="3">
    <source>
        <dbReference type="Proteomes" id="UP000095751"/>
    </source>
</evidence>
<dbReference type="KEGG" id="fcy:FRACYDRAFT_250759"/>
<protein>
    <submittedName>
        <fullName evidence="2">Uncharacterized protein</fullName>
    </submittedName>
</protein>
<dbReference type="AlphaFoldDB" id="A0A1E7EPC1"/>
<keyword evidence="3" id="KW-1185">Reference proteome</keyword>
<organism evidence="2 3">
    <name type="scientific">Fragilariopsis cylindrus CCMP1102</name>
    <dbReference type="NCBI Taxonomy" id="635003"/>
    <lineage>
        <taxon>Eukaryota</taxon>
        <taxon>Sar</taxon>
        <taxon>Stramenopiles</taxon>
        <taxon>Ochrophyta</taxon>
        <taxon>Bacillariophyta</taxon>
        <taxon>Bacillariophyceae</taxon>
        <taxon>Bacillariophycidae</taxon>
        <taxon>Bacillariales</taxon>
        <taxon>Bacillariaceae</taxon>
        <taxon>Fragilariopsis</taxon>
    </lineage>
</organism>
<dbReference type="EMBL" id="KV784384">
    <property type="protein sequence ID" value="OEU07735.1"/>
    <property type="molecule type" value="Genomic_DNA"/>
</dbReference>
<feature type="region of interest" description="Disordered" evidence="1">
    <location>
        <begin position="131"/>
        <end position="153"/>
    </location>
</feature>
<proteinExistence type="predicted"/>
<dbReference type="Proteomes" id="UP000095751">
    <property type="component" value="Unassembled WGS sequence"/>
</dbReference>
<evidence type="ECO:0000313" key="2">
    <source>
        <dbReference type="EMBL" id="OEU07735.1"/>
    </source>
</evidence>
<sequence>MKSSAALLPSLLIIQLINIQWSSSPAGLVIGFYYCHGFVVFLTTPQVARRHHQVVVKVSSTTKTNDDNDTTDIVEIRADIERLREEASHRLDVLNKRLLKEVETTMTATTTTVVPVTTTKMEESLTEIADEFDRDRKELSSSSASASSSSSDSNMRLLFLEKKKNDNTSDIIDGINDDDDDDSSSSSSKPHHHNKVTVDDLYPKKKEDISSSSATTKKKKKKSSMVTPHRTLTTVDELYPEKVVSATTKKMTKHKKVTVDELYPKKTIATTTKKTTTTTTTTANNVVIKDQKKDTLKLLDDTRWKMMLNIGRVPGTTWMPKTWGASGDTLKIQLEIEFTSQQELFYERNDENNFLCDDSHNDDKSSTKVLRIIGEEGHIAPTMTEGSSNVRITNGGWKIVQRDGRPFQTSVVRFYFNVEEGKEQVVVGHQGSDVYLPTGRIYGTCGYFPMTTRSNVDGRMVHLKKMPIEKNYVN</sequence>
<feature type="compositionally biased region" description="Basic and acidic residues" evidence="1">
    <location>
        <begin position="196"/>
        <end position="209"/>
    </location>
</feature>
<reference evidence="2 3" key="1">
    <citation type="submission" date="2016-09" db="EMBL/GenBank/DDBJ databases">
        <title>Extensive genetic diversity and differential bi-allelic expression allows diatom success in the polar Southern Ocean.</title>
        <authorList>
            <consortium name="DOE Joint Genome Institute"/>
            <person name="Mock T."/>
            <person name="Otillar R.P."/>
            <person name="Strauss J."/>
            <person name="Dupont C."/>
            <person name="Frickenhaus S."/>
            <person name="Maumus F."/>
            <person name="Mcmullan M."/>
            <person name="Sanges R."/>
            <person name="Schmutz J."/>
            <person name="Toseland A."/>
            <person name="Valas R."/>
            <person name="Veluchamy A."/>
            <person name="Ward B.J."/>
            <person name="Allen A."/>
            <person name="Barry K."/>
            <person name="Falciatore A."/>
            <person name="Ferrante M."/>
            <person name="Fortunato A.E."/>
            <person name="Gloeckner G."/>
            <person name="Gruber A."/>
            <person name="Hipkin R."/>
            <person name="Janech M."/>
            <person name="Kroth P."/>
            <person name="Leese F."/>
            <person name="Lindquist E."/>
            <person name="Lyon B.R."/>
            <person name="Martin J."/>
            <person name="Mayer C."/>
            <person name="Parker M."/>
            <person name="Quesneville H."/>
            <person name="Raymond J."/>
            <person name="Uhlig C."/>
            <person name="Valentin K.U."/>
            <person name="Worden A.Z."/>
            <person name="Armbrust E.V."/>
            <person name="Bowler C."/>
            <person name="Green B."/>
            <person name="Moulton V."/>
            <person name="Van Oosterhout C."/>
            <person name="Grigoriev I."/>
        </authorList>
    </citation>
    <scope>NUCLEOTIDE SEQUENCE [LARGE SCALE GENOMIC DNA]</scope>
    <source>
        <strain evidence="2 3">CCMP1102</strain>
    </source>
</reference>
<name>A0A1E7EPC1_9STRA</name>
<dbReference type="OrthoDB" id="45740at2759"/>
<dbReference type="InParanoid" id="A0A1E7EPC1"/>
<evidence type="ECO:0000256" key="1">
    <source>
        <dbReference type="SAM" id="MobiDB-lite"/>
    </source>
</evidence>
<accession>A0A1E7EPC1</accession>
<feature type="region of interest" description="Disordered" evidence="1">
    <location>
        <begin position="169"/>
        <end position="229"/>
    </location>
</feature>
<gene>
    <name evidence="2" type="ORF">FRACYDRAFT_250759</name>
</gene>
<feature type="compositionally biased region" description="Low complexity" evidence="1">
    <location>
        <begin position="140"/>
        <end position="153"/>
    </location>
</feature>